<evidence type="ECO:0000313" key="1">
    <source>
        <dbReference type="EMBL" id="KAF0718042.1"/>
    </source>
</evidence>
<dbReference type="AlphaFoldDB" id="A0A6G0W1T0"/>
<reference evidence="1 2" key="1">
    <citation type="submission" date="2019-08" db="EMBL/GenBank/DDBJ databases">
        <title>Whole genome of Aphis craccivora.</title>
        <authorList>
            <person name="Voronova N.V."/>
            <person name="Shulinski R.S."/>
            <person name="Bandarenka Y.V."/>
            <person name="Zhorov D.G."/>
            <person name="Warner D."/>
        </authorList>
    </citation>
    <scope>NUCLEOTIDE SEQUENCE [LARGE SCALE GENOMIC DNA]</scope>
    <source>
        <strain evidence="1">180601</strain>
        <tissue evidence="1">Whole Body</tissue>
    </source>
</reference>
<protein>
    <submittedName>
        <fullName evidence="1">Integrase catalytic domain-containing protein</fullName>
    </submittedName>
</protein>
<organism evidence="1 2">
    <name type="scientific">Aphis craccivora</name>
    <name type="common">Cowpea aphid</name>
    <dbReference type="NCBI Taxonomy" id="307492"/>
    <lineage>
        <taxon>Eukaryota</taxon>
        <taxon>Metazoa</taxon>
        <taxon>Ecdysozoa</taxon>
        <taxon>Arthropoda</taxon>
        <taxon>Hexapoda</taxon>
        <taxon>Insecta</taxon>
        <taxon>Pterygota</taxon>
        <taxon>Neoptera</taxon>
        <taxon>Paraneoptera</taxon>
        <taxon>Hemiptera</taxon>
        <taxon>Sternorrhyncha</taxon>
        <taxon>Aphidomorpha</taxon>
        <taxon>Aphidoidea</taxon>
        <taxon>Aphididae</taxon>
        <taxon>Aphidini</taxon>
        <taxon>Aphis</taxon>
        <taxon>Aphis</taxon>
    </lineage>
</organism>
<dbReference type="PANTHER" id="PTHR33198">
    <property type="entry name" value="ANK_REP_REGION DOMAIN-CONTAINING PROTEIN-RELATED"/>
    <property type="match status" value="1"/>
</dbReference>
<accession>A0A6G0W1T0</accession>
<proteinExistence type="predicted"/>
<keyword evidence="2" id="KW-1185">Reference proteome</keyword>
<gene>
    <name evidence="1" type="ORF">FWK35_00026554</name>
</gene>
<evidence type="ECO:0000313" key="2">
    <source>
        <dbReference type="Proteomes" id="UP000478052"/>
    </source>
</evidence>
<dbReference type="EMBL" id="VUJU01009726">
    <property type="protein sequence ID" value="KAF0718042.1"/>
    <property type="molecule type" value="Genomic_DNA"/>
</dbReference>
<feature type="non-terminal residue" evidence="1">
    <location>
        <position position="219"/>
    </location>
</feature>
<dbReference type="Proteomes" id="UP000478052">
    <property type="component" value="Unassembled WGS sequence"/>
</dbReference>
<comment type="caution">
    <text evidence="1">The sequence shown here is derived from an EMBL/GenBank/DDBJ whole genome shotgun (WGS) entry which is preliminary data.</text>
</comment>
<dbReference type="OrthoDB" id="6627168at2759"/>
<sequence>MEFNKPENLKLIGNLNENFRLFKQEVEVYFVATETYKKSKEVQVARLLNLLGPDGLKLFNTFKIEEKTVEAIFNSLEEYCVPKKNEVMEHYKYFTRKQGENESFDKFYADLRELIKSCSFGEAEEALLCTQILLGINDKDLQSKLLREDLSLSKVVKYCQAVEQAEMHRRVESSQVKQNNSTYRQQEYQNKNQVNFNNGSGKNTDYHTNSSKKFNCNKC</sequence>
<name>A0A6G0W1T0_APHCR</name>